<keyword evidence="5" id="KW-1185">Reference proteome</keyword>
<evidence type="ECO:0000256" key="1">
    <source>
        <dbReference type="ARBA" id="ARBA00022603"/>
    </source>
</evidence>
<organism evidence="4 5">
    <name type="scientific">Streptomyces capoamus</name>
    <dbReference type="NCBI Taxonomy" id="68183"/>
    <lineage>
        <taxon>Bacteria</taxon>
        <taxon>Bacillati</taxon>
        <taxon>Actinomycetota</taxon>
        <taxon>Actinomycetes</taxon>
        <taxon>Kitasatosporales</taxon>
        <taxon>Streptomycetaceae</taxon>
        <taxon>Streptomyces</taxon>
    </lineage>
</organism>
<protein>
    <recommendedName>
        <fullName evidence="6">DNA (cytosine-5-)-methyltransferase</fullName>
    </recommendedName>
</protein>
<dbReference type="GO" id="GO:0009307">
    <property type="term" value="P:DNA restriction-modification system"/>
    <property type="evidence" value="ECO:0007669"/>
    <property type="project" value="UniProtKB-KW"/>
</dbReference>
<evidence type="ECO:0000256" key="3">
    <source>
        <dbReference type="ARBA" id="ARBA00022747"/>
    </source>
</evidence>
<keyword evidence="2" id="KW-0808">Transferase</keyword>
<proteinExistence type="predicted"/>
<dbReference type="SUPFAM" id="SSF53335">
    <property type="entry name" value="S-adenosyl-L-methionine-dependent methyltransferases"/>
    <property type="match status" value="1"/>
</dbReference>
<gene>
    <name evidence="4" type="ORF">GCM10018980_39950</name>
</gene>
<name>A0A919EWY0_9ACTN</name>
<dbReference type="Gene3D" id="3.40.50.150">
    <property type="entry name" value="Vaccinia Virus protein VP39"/>
    <property type="match status" value="1"/>
</dbReference>
<comment type="caution">
    <text evidence="4">The sequence shown here is derived from an EMBL/GenBank/DDBJ whole genome shotgun (WGS) entry which is preliminary data.</text>
</comment>
<evidence type="ECO:0008006" key="6">
    <source>
        <dbReference type="Google" id="ProtNLM"/>
    </source>
</evidence>
<dbReference type="GO" id="GO:0008168">
    <property type="term" value="F:methyltransferase activity"/>
    <property type="evidence" value="ECO:0007669"/>
    <property type="project" value="UniProtKB-KW"/>
</dbReference>
<dbReference type="InterPro" id="IPR029063">
    <property type="entry name" value="SAM-dependent_MTases_sf"/>
</dbReference>
<evidence type="ECO:0000313" key="5">
    <source>
        <dbReference type="Proteomes" id="UP000619355"/>
    </source>
</evidence>
<accession>A0A919EWY0</accession>
<dbReference type="Pfam" id="PF00145">
    <property type="entry name" value="DNA_methylase"/>
    <property type="match status" value="1"/>
</dbReference>
<reference evidence="5" key="1">
    <citation type="journal article" date="2019" name="Int. J. Syst. Evol. Microbiol.">
        <title>The Global Catalogue of Microorganisms (GCM) 10K type strain sequencing project: providing services to taxonomists for standard genome sequencing and annotation.</title>
        <authorList>
            <consortium name="The Broad Institute Genomics Platform"/>
            <consortium name="The Broad Institute Genome Sequencing Center for Infectious Disease"/>
            <person name="Wu L."/>
            <person name="Ma J."/>
        </authorList>
    </citation>
    <scope>NUCLEOTIDE SEQUENCE [LARGE SCALE GENOMIC DNA]</scope>
    <source>
        <strain evidence="5">JCM 4253</strain>
    </source>
</reference>
<keyword evidence="1" id="KW-0489">Methyltransferase</keyword>
<evidence type="ECO:0000256" key="2">
    <source>
        <dbReference type="ARBA" id="ARBA00022679"/>
    </source>
</evidence>
<dbReference type="AlphaFoldDB" id="A0A919EWY0"/>
<dbReference type="EMBL" id="BNBF01000011">
    <property type="protein sequence ID" value="GHG54916.1"/>
    <property type="molecule type" value="Genomic_DNA"/>
</dbReference>
<dbReference type="InterPro" id="IPR001525">
    <property type="entry name" value="C5_MeTfrase"/>
</dbReference>
<dbReference type="Proteomes" id="UP000619355">
    <property type="component" value="Unassembled WGS sequence"/>
</dbReference>
<dbReference type="GO" id="GO:0032259">
    <property type="term" value="P:methylation"/>
    <property type="evidence" value="ECO:0007669"/>
    <property type="project" value="UniProtKB-KW"/>
</dbReference>
<evidence type="ECO:0000313" key="4">
    <source>
        <dbReference type="EMBL" id="GHG54916.1"/>
    </source>
</evidence>
<keyword evidence="3" id="KW-0680">Restriction system</keyword>
<sequence length="99" mass="10709">MTKQPNHTLRIGSLCTGYGGLDMAIQKVFGGTLAWVADNDRHIAKLLSLRHPRTPNLGDISRIRWHEVEPVDLMCAGFPCQDISFAGRGAGIVHCAGVA</sequence>